<dbReference type="Pfam" id="PF23536">
    <property type="entry name" value="TraK_C"/>
    <property type="match status" value="1"/>
</dbReference>
<dbReference type="RefSeq" id="WP_265283467.1">
    <property type="nucleotide sequence ID" value="NZ_QZCW01000007.1"/>
</dbReference>
<keyword evidence="5" id="KW-1185">Reference proteome</keyword>
<name>A0ABT3KZC4_9BURK</name>
<organism evidence="4 5">
    <name type="scientific">Verminephrobacter aporrectodeae subsp. tuberculatae</name>
    <dbReference type="NCBI Taxonomy" id="1110392"/>
    <lineage>
        <taxon>Bacteria</taxon>
        <taxon>Pseudomonadati</taxon>
        <taxon>Pseudomonadota</taxon>
        <taxon>Betaproteobacteria</taxon>
        <taxon>Burkholderiales</taxon>
        <taxon>Comamonadaceae</taxon>
        <taxon>Verminephrobacter</taxon>
    </lineage>
</organism>
<comment type="caution">
    <text evidence="4">The sequence shown here is derived from an EMBL/GenBank/DDBJ whole genome shotgun (WGS) entry which is preliminary data.</text>
</comment>
<accession>A0ABT3KZC4</accession>
<feature type="signal peptide" evidence="1">
    <location>
        <begin position="1"/>
        <end position="26"/>
    </location>
</feature>
<evidence type="ECO:0000259" key="2">
    <source>
        <dbReference type="Pfam" id="PF06586"/>
    </source>
</evidence>
<gene>
    <name evidence="4" type="ORF">D5039_21800</name>
</gene>
<feature type="domain" description="TraK N-terminal" evidence="2">
    <location>
        <begin position="33"/>
        <end position="124"/>
    </location>
</feature>
<dbReference type="Pfam" id="PF06586">
    <property type="entry name" value="TraK_N"/>
    <property type="match status" value="1"/>
</dbReference>
<dbReference type="InterPro" id="IPR010563">
    <property type="entry name" value="TraK_N"/>
</dbReference>
<evidence type="ECO:0000313" key="5">
    <source>
        <dbReference type="Proteomes" id="UP001208935"/>
    </source>
</evidence>
<dbReference type="EMBL" id="QZCW01000007">
    <property type="protein sequence ID" value="MCW5323679.1"/>
    <property type="molecule type" value="Genomic_DNA"/>
</dbReference>
<evidence type="ECO:0000256" key="1">
    <source>
        <dbReference type="SAM" id="SignalP"/>
    </source>
</evidence>
<evidence type="ECO:0000313" key="4">
    <source>
        <dbReference type="EMBL" id="MCW5323679.1"/>
    </source>
</evidence>
<sequence>MFPRSKKSLSAILLLTSLLLTTEAGATQVVENADRGHVQVNISVNEINRLAIDGRRIANVVPSVKGVLAGQKDEALGAYYFTLASESPNQGTVTVFVSDEKGVTYKLILVPRPVAGEEIIIRPPSEKATPSSRAASDGRTISYQRRTKNLMLVMADDELKDSVETIAVNKEVPLWKEGRLILVAKYMDGDVVGEKYRLTNFSPSEMLLVEQELYRRGVRAVAVEHHTLMQGDGTDIYIVRERKDNE</sequence>
<reference evidence="5" key="1">
    <citation type="submission" date="2023-07" db="EMBL/GenBank/DDBJ databases">
        <title>Verminephrobacter genomes.</title>
        <authorList>
            <person name="Lund M.B."/>
        </authorList>
    </citation>
    <scope>NUCLEOTIDE SEQUENCE [LARGE SCALE GENOMIC DNA]</scope>
    <source>
        <strain evidence="5">AtM5-05</strain>
    </source>
</reference>
<evidence type="ECO:0000259" key="3">
    <source>
        <dbReference type="Pfam" id="PF23536"/>
    </source>
</evidence>
<dbReference type="InterPro" id="IPR055397">
    <property type="entry name" value="TraK_C"/>
</dbReference>
<proteinExistence type="predicted"/>
<keyword evidence="1" id="KW-0732">Signal</keyword>
<dbReference type="Proteomes" id="UP001208935">
    <property type="component" value="Unassembled WGS sequence"/>
</dbReference>
<feature type="chain" id="PRO_5046821628" evidence="1">
    <location>
        <begin position="27"/>
        <end position="246"/>
    </location>
</feature>
<feature type="domain" description="TraK C-terminal" evidence="3">
    <location>
        <begin position="138"/>
        <end position="240"/>
    </location>
</feature>
<protein>
    <submittedName>
        <fullName evidence="4">Conjugal transfer protein TraK</fullName>
    </submittedName>
</protein>